<dbReference type="Proteomes" id="UP000469558">
    <property type="component" value="Unassembled WGS sequence"/>
</dbReference>
<dbReference type="InterPro" id="IPR009959">
    <property type="entry name" value="Cyclase_SnoaL-like"/>
</dbReference>
<sequence length="184" mass="20330">MKNGTEQFLKSFASGSAMSSNSNQTLQEQNKQVVARYFEEFWARGNLSIVDELCADDVLSNYPRHGPRRGKVAVKRMLEEFKDAFPNTTLHQYGPIPMIAEENYVVIRWIGGGMHSGLPFSESLAGSLDTTNTGNEFHFFGTTIFTLQDGKIIEEIGEEGSLTALQQLGLVQPADYGSGNGRQT</sequence>
<evidence type="ECO:0008006" key="3">
    <source>
        <dbReference type="Google" id="ProtNLM"/>
    </source>
</evidence>
<keyword evidence="2" id="KW-1185">Reference proteome</keyword>
<protein>
    <recommendedName>
        <fullName evidence="3">SnoaL-like polyketide cyclase</fullName>
    </recommendedName>
</protein>
<dbReference type="OrthoDB" id="3511278at2759"/>
<reference evidence="1 2" key="1">
    <citation type="submission" date="2018-05" db="EMBL/GenBank/DDBJ databases">
        <title>Genome sequencing and assembly of the regulated plant pathogen Lachnellula willkommii and related sister species for the development of diagnostic species identification markers.</title>
        <authorList>
            <person name="Giroux E."/>
            <person name="Bilodeau G."/>
        </authorList>
    </citation>
    <scope>NUCLEOTIDE SEQUENCE [LARGE SCALE GENOMIC DNA]</scope>
    <source>
        <strain evidence="1 2">CBS 268.59</strain>
    </source>
</reference>
<name>A0A8T9CK96_9HELO</name>
<dbReference type="SUPFAM" id="SSF54427">
    <property type="entry name" value="NTF2-like"/>
    <property type="match status" value="1"/>
</dbReference>
<dbReference type="PANTHER" id="PTHR38436:SF1">
    <property type="entry name" value="ESTER CYCLASE"/>
    <property type="match status" value="1"/>
</dbReference>
<dbReference type="Gene3D" id="3.10.450.50">
    <property type="match status" value="1"/>
</dbReference>
<comment type="caution">
    <text evidence="1">The sequence shown here is derived from an EMBL/GenBank/DDBJ whole genome shotgun (WGS) entry which is preliminary data.</text>
</comment>
<dbReference type="AlphaFoldDB" id="A0A8T9CK96"/>
<dbReference type="Pfam" id="PF07366">
    <property type="entry name" value="SnoaL"/>
    <property type="match status" value="1"/>
</dbReference>
<dbReference type="InterPro" id="IPR032710">
    <property type="entry name" value="NTF2-like_dom_sf"/>
</dbReference>
<organism evidence="1 2">
    <name type="scientific">Lachnellula suecica</name>
    <dbReference type="NCBI Taxonomy" id="602035"/>
    <lineage>
        <taxon>Eukaryota</taxon>
        <taxon>Fungi</taxon>
        <taxon>Dikarya</taxon>
        <taxon>Ascomycota</taxon>
        <taxon>Pezizomycotina</taxon>
        <taxon>Leotiomycetes</taxon>
        <taxon>Helotiales</taxon>
        <taxon>Lachnaceae</taxon>
        <taxon>Lachnellula</taxon>
    </lineage>
</organism>
<dbReference type="GO" id="GO:0030638">
    <property type="term" value="P:polyketide metabolic process"/>
    <property type="evidence" value="ECO:0007669"/>
    <property type="project" value="InterPro"/>
</dbReference>
<proteinExistence type="predicted"/>
<accession>A0A8T9CK96</accession>
<gene>
    <name evidence="1" type="ORF">LSUE1_G001531</name>
</gene>
<evidence type="ECO:0000313" key="2">
    <source>
        <dbReference type="Proteomes" id="UP000469558"/>
    </source>
</evidence>
<evidence type="ECO:0000313" key="1">
    <source>
        <dbReference type="EMBL" id="TVY84204.1"/>
    </source>
</evidence>
<dbReference type="EMBL" id="QGMK01000105">
    <property type="protein sequence ID" value="TVY84204.1"/>
    <property type="molecule type" value="Genomic_DNA"/>
</dbReference>
<dbReference type="PANTHER" id="PTHR38436">
    <property type="entry name" value="POLYKETIDE CYCLASE SNOAL-LIKE DOMAIN"/>
    <property type="match status" value="1"/>
</dbReference>